<reference evidence="3" key="1">
    <citation type="journal article" date="2019" name="Int. J. Syst. Evol. Microbiol.">
        <title>The Global Catalogue of Microorganisms (GCM) 10K type strain sequencing project: providing services to taxonomists for standard genome sequencing and annotation.</title>
        <authorList>
            <consortium name="The Broad Institute Genomics Platform"/>
            <consortium name="The Broad Institute Genome Sequencing Center for Infectious Disease"/>
            <person name="Wu L."/>
            <person name="Ma J."/>
        </authorList>
    </citation>
    <scope>NUCLEOTIDE SEQUENCE [LARGE SCALE GENOMIC DNA]</scope>
    <source>
        <strain evidence="3">KCTC 42443</strain>
    </source>
</reference>
<evidence type="ECO:0000256" key="1">
    <source>
        <dbReference type="SAM" id="MobiDB-lite"/>
    </source>
</evidence>
<organism evidence="2 3">
    <name type="scientific">Aliiroseovarius zhejiangensis</name>
    <dbReference type="NCBI Taxonomy" id="1632025"/>
    <lineage>
        <taxon>Bacteria</taxon>
        <taxon>Pseudomonadati</taxon>
        <taxon>Pseudomonadota</taxon>
        <taxon>Alphaproteobacteria</taxon>
        <taxon>Rhodobacterales</taxon>
        <taxon>Paracoccaceae</taxon>
        <taxon>Aliiroseovarius</taxon>
    </lineage>
</organism>
<feature type="region of interest" description="Disordered" evidence="1">
    <location>
        <begin position="35"/>
        <end position="71"/>
    </location>
</feature>
<proteinExistence type="predicted"/>
<protein>
    <submittedName>
        <fullName evidence="2">Host attachment protein</fullName>
    </submittedName>
</protein>
<accession>A0ABQ3IM96</accession>
<sequence>MKKLRKGTWVLIADGEKALFLVNEGDVQSPDLQVLRKTEQDNPPNREQAANRRGRVHQSANHGKSAYEDTDWHQLGKERFAQDLADHLYKKAHADAFSHLVICAAPDVLAVLRDEIHQEVRDRVVAEVPKTLTNHPIDDVTRIICADLESHG</sequence>
<dbReference type="EMBL" id="BNCH01000001">
    <property type="protein sequence ID" value="GHE87938.1"/>
    <property type="molecule type" value="Genomic_DNA"/>
</dbReference>
<dbReference type="InterPro" id="IPR041374">
    <property type="entry name" value="BaeRF_family12"/>
</dbReference>
<gene>
    <name evidence="2" type="ORF">GCM10016455_04920</name>
</gene>
<dbReference type="Proteomes" id="UP000609802">
    <property type="component" value="Unassembled WGS sequence"/>
</dbReference>
<name>A0ABQ3IM96_9RHOB</name>
<dbReference type="RefSeq" id="WP_191284882.1">
    <property type="nucleotide sequence ID" value="NZ_BNCH01000001.1"/>
</dbReference>
<keyword evidence="3" id="KW-1185">Reference proteome</keyword>
<evidence type="ECO:0000313" key="3">
    <source>
        <dbReference type="Proteomes" id="UP000609802"/>
    </source>
</evidence>
<dbReference type="Pfam" id="PF18856">
    <property type="entry name" value="baeRF_family12"/>
    <property type="match status" value="1"/>
</dbReference>
<comment type="caution">
    <text evidence="2">The sequence shown here is derived from an EMBL/GenBank/DDBJ whole genome shotgun (WGS) entry which is preliminary data.</text>
</comment>
<evidence type="ECO:0000313" key="2">
    <source>
        <dbReference type="EMBL" id="GHE87938.1"/>
    </source>
</evidence>